<dbReference type="GO" id="GO:0042626">
    <property type="term" value="F:ATPase-coupled transmembrane transporter activity"/>
    <property type="evidence" value="ECO:0007669"/>
    <property type="project" value="InterPro"/>
</dbReference>
<dbReference type="CDD" id="cd13557">
    <property type="entry name" value="PBP2_SsuA"/>
    <property type="match status" value="1"/>
</dbReference>
<dbReference type="NCBIfam" id="TIGR01728">
    <property type="entry name" value="SsuA_fam"/>
    <property type="match status" value="1"/>
</dbReference>
<dbReference type="SMART" id="SM00062">
    <property type="entry name" value="PBPb"/>
    <property type="match status" value="1"/>
</dbReference>
<keyword evidence="3" id="KW-0813">Transport</keyword>
<dbReference type="eggNOG" id="COG0715">
    <property type="taxonomic scope" value="Bacteria"/>
</dbReference>
<dbReference type="AlphaFoldDB" id="L0DPN7"/>
<comment type="subcellular location">
    <subcellularLocation>
        <location evidence="1">Periplasm</location>
    </subcellularLocation>
</comment>
<dbReference type="Gene3D" id="3.40.190.10">
    <property type="entry name" value="Periplasmic binding protein-like II"/>
    <property type="match status" value="2"/>
</dbReference>
<dbReference type="InterPro" id="IPR001638">
    <property type="entry name" value="Solute-binding_3/MltF_N"/>
</dbReference>
<dbReference type="FunFam" id="3.40.190.10:FF:000050">
    <property type="entry name" value="Sulfonate ABC transporter substrate-binding protein"/>
    <property type="match status" value="1"/>
</dbReference>
<evidence type="ECO:0000259" key="7">
    <source>
        <dbReference type="SMART" id="SM00062"/>
    </source>
</evidence>
<dbReference type="Proteomes" id="UP000010798">
    <property type="component" value="Chromosome"/>
</dbReference>
<dbReference type="SUPFAM" id="SSF53850">
    <property type="entry name" value="Periplasmic binding protein-like II"/>
    <property type="match status" value="1"/>
</dbReference>
<comment type="function">
    <text evidence="5">Part of a binding-protein-dependent transport system for aliphatic sulfonates. Putative binding protein.</text>
</comment>
<comment type="similarity">
    <text evidence="2">Belongs to the bacterial solute-binding protein SsuA/TauA family.</text>
</comment>
<evidence type="ECO:0000256" key="2">
    <source>
        <dbReference type="ARBA" id="ARBA00010742"/>
    </source>
</evidence>
<evidence type="ECO:0000256" key="6">
    <source>
        <dbReference type="ARBA" id="ARBA00070228"/>
    </source>
</evidence>
<keyword evidence="4" id="KW-0732">Signal</keyword>
<dbReference type="Pfam" id="PF09084">
    <property type="entry name" value="NMT1"/>
    <property type="match status" value="1"/>
</dbReference>
<dbReference type="PANTHER" id="PTHR30024:SF42">
    <property type="entry name" value="ALIPHATIC SULFONATES-BINDING PROTEIN-RELATED"/>
    <property type="match status" value="1"/>
</dbReference>
<dbReference type="KEGG" id="saci:Sinac_6715"/>
<evidence type="ECO:0000256" key="1">
    <source>
        <dbReference type="ARBA" id="ARBA00004418"/>
    </source>
</evidence>
<evidence type="ECO:0000256" key="4">
    <source>
        <dbReference type="ARBA" id="ARBA00022729"/>
    </source>
</evidence>
<evidence type="ECO:0000256" key="5">
    <source>
        <dbReference type="ARBA" id="ARBA00055538"/>
    </source>
</evidence>
<dbReference type="GO" id="GO:0042597">
    <property type="term" value="C:periplasmic space"/>
    <property type="evidence" value="ECO:0007669"/>
    <property type="project" value="UniProtKB-SubCell"/>
</dbReference>
<evidence type="ECO:0000313" key="9">
    <source>
        <dbReference type="Proteomes" id="UP000010798"/>
    </source>
</evidence>
<organism evidence="8 9">
    <name type="scientific">Singulisphaera acidiphila (strain ATCC BAA-1392 / DSM 18658 / VKM B-2454 / MOB10)</name>
    <dbReference type="NCBI Taxonomy" id="886293"/>
    <lineage>
        <taxon>Bacteria</taxon>
        <taxon>Pseudomonadati</taxon>
        <taxon>Planctomycetota</taxon>
        <taxon>Planctomycetia</taxon>
        <taxon>Isosphaerales</taxon>
        <taxon>Isosphaeraceae</taxon>
        <taxon>Singulisphaera</taxon>
    </lineage>
</organism>
<dbReference type="InterPro" id="IPR015168">
    <property type="entry name" value="SsuA/THI5"/>
</dbReference>
<dbReference type="EMBL" id="CP003364">
    <property type="protein sequence ID" value="AGA30785.1"/>
    <property type="molecule type" value="Genomic_DNA"/>
</dbReference>
<evidence type="ECO:0000313" key="8">
    <source>
        <dbReference type="EMBL" id="AGA30785.1"/>
    </source>
</evidence>
<reference evidence="8 9" key="1">
    <citation type="submission" date="2012-02" db="EMBL/GenBank/DDBJ databases">
        <title>Complete sequence of chromosome of Singulisphaera acidiphila DSM 18658.</title>
        <authorList>
            <consortium name="US DOE Joint Genome Institute (JGI-PGF)"/>
            <person name="Lucas S."/>
            <person name="Copeland A."/>
            <person name="Lapidus A."/>
            <person name="Glavina del Rio T."/>
            <person name="Dalin E."/>
            <person name="Tice H."/>
            <person name="Bruce D."/>
            <person name="Goodwin L."/>
            <person name="Pitluck S."/>
            <person name="Peters L."/>
            <person name="Ovchinnikova G."/>
            <person name="Chertkov O."/>
            <person name="Kyrpides N."/>
            <person name="Mavromatis K."/>
            <person name="Ivanova N."/>
            <person name="Brettin T."/>
            <person name="Detter J.C."/>
            <person name="Han C."/>
            <person name="Larimer F."/>
            <person name="Land M."/>
            <person name="Hauser L."/>
            <person name="Markowitz V."/>
            <person name="Cheng J.-F."/>
            <person name="Hugenholtz P."/>
            <person name="Woyke T."/>
            <person name="Wu D."/>
            <person name="Tindall B."/>
            <person name="Pomrenke H."/>
            <person name="Brambilla E."/>
            <person name="Klenk H.-P."/>
            <person name="Eisen J.A."/>
        </authorList>
    </citation>
    <scope>NUCLEOTIDE SEQUENCE [LARGE SCALE GENOMIC DNA]</scope>
    <source>
        <strain evidence="9">ATCC BAA-1392 / DSM 18658 / VKM B-2454 / MOB10</strain>
    </source>
</reference>
<proteinExistence type="inferred from homology"/>
<dbReference type="RefSeq" id="WP_015249863.1">
    <property type="nucleotide sequence ID" value="NC_019892.1"/>
</dbReference>
<dbReference type="InterPro" id="IPR010067">
    <property type="entry name" value="ABC_SsuA_sub-bd"/>
</dbReference>
<dbReference type="OrthoDB" id="286202at2"/>
<sequence>MIRRRNLSGGWLTFLYLAFAWVAPGCAGGEGAQAEVTIGYQKTGSLNLLRLRGGLEPALAKLGVQVKWVGFPAGPQLLEALNAGSIDFGHTGDAPPILAQAAGVPFVYVGYEPARPRAEAILVPAGSPLKSVAELKGKRIALNKGSNVHYLLVRALERAGVRYDEVRTVFLPPADARAAFEGGSIDAWAAWDPYYAEAEARANARVLSDGDGLVANREFQLATREFARDHPDLVAAILAGLREQADWTQSHPDEAARLFGNEIGLELATVRRVIDRKAFGISPMDNAVVIEQQHVADVFAELGLIPAKLRVSEAVLTPNTGHLTQGVGR</sequence>
<dbReference type="PANTHER" id="PTHR30024">
    <property type="entry name" value="ALIPHATIC SULFONATES-BINDING PROTEIN-RELATED"/>
    <property type="match status" value="1"/>
</dbReference>
<gene>
    <name evidence="8" type="ordered locus">Sinac_6715</name>
</gene>
<dbReference type="GO" id="GO:0016020">
    <property type="term" value="C:membrane"/>
    <property type="evidence" value="ECO:0007669"/>
    <property type="project" value="InterPro"/>
</dbReference>
<feature type="domain" description="Solute-binding protein family 3/N-terminal" evidence="7">
    <location>
        <begin position="35"/>
        <end position="266"/>
    </location>
</feature>
<name>L0DPN7_SINAD</name>
<accession>L0DPN7</accession>
<dbReference type="HOGENOM" id="CLU_028871_2_0_0"/>
<keyword evidence="9" id="KW-1185">Reference proteome</keyword>
<protein>
    <recommendedName>
        <fullName evidence="6">Putative aliphatic sulfonates-binding protein</fullName>
    </recommendedName>
</protein>
<evidence type="ECO:0000256" key="3">
    <source>
        <dbReference type="ARBA" id="ARBA00022448"/>
    </source>
</evidence>
<dbReference type="STRING" id="886293.Sinac_6715"/>